<dbReference type="EMBL" id="CP118166">
    <property type="protein sequence ID" value="WDI33035.1"/>
    <property type="molecule type" value="Genomic_DNA"/>
</dbReference>
<keyword evidence="1" id="KW-1133">Transmembrane helix</keyword>
<feature type="transmembrane region" description="Helical" evidence="1">
    <location>
        <begin position="46"/>
        <end position="66"/>
    </location>
</feature>
<name>A0AAE9ZFS2_9PROT</name>
<reference evidence="2" key="1">
    <citation type="submission" date="2023-02" db="EMBL/GenBank/DDBJ databases">
        <title>Genome sequence of Hyphococcus flavus.</title>
        <authorList>
            <person name="Rong J.-C."/>
            <person name="Zhao Q."/>
            <person name="Yi M."/>
            <person name="Wu J.-Y."/>
        </authorList>
    </citation>
    <scope>NUCLEOTIDE SEQUENCE</scope>
    <source>
        <strain evidence="2">MCCC 1K03223</strain>
    </source>
</reference>
<protein>
    <submittedName>
        <fullName evidence="2">Uncharacterized protein</fullName>
    </submittedName>
</protein>
<proteinExistence type="predicted"/>
<gene>
    <name evidence="2" type="ORF">PUV54_07475</name>
</gene>
<feature type="transmembrane region" description="Helical" evidence="1">
    <location>
        <begin position="20"/>
        <end position="39"/>
    </location>
</feature>
<evidence type="ECO:0000313" key="3">
    <source>
        <dbReference type="Proteomes" id="UP001214043"/>
    </source>
</evidence>
<evidence type="ECO:0000256" key="1">
    <source>
        <dbReference type="SAM" id="Phobius"/>
    </source>
</evidence>
<accession>A0AAE9ZFS2</accession>
<keyword evidence="1" id="KW-0472">Membrane</keyword>
<dbReference type="Proteomes" id="UP001214043">
    <property type="component" value="Chromosome"/>
</dbReference>
<organism evidence="2 3">
    <name type="scientific">Hyphococcus flavus</name>
    <dbReference type="NCBI Taxonomy" id="1866326"/>
    <lineage>
        <taxon>Bacteria</taxon>
        <taxon>Pseudomonadati</taxon>
        <taxon>Pseudomonadota</taxon>
        <taxon>Alphaproteobacteria</taxon>
        <taxon>Parvularculales</taxon>
        <taxon>Parvularculaceae</taxon>
        <taxon>Hyphococcus</taxon>
    </lineage>
</organism>
<dbReference type="RefSeq" id="WP_274494994.1">
    <property type="nucleotide sequence ID" value="NZ_CP118166.1"/>
</dbReference>
<keyword evidence="1" id="KW-0812">Transmembrane</keyword>
<evidence type="ECO:0000313" key="2">
    <source>
        <dbReference type="EMBL" id="WDI33035.1"/>
    </source>
</evidence>
<dbReference type="KEGG" id="hfl:PUV54_07475"/>
<keyword evidence="3" id="KW-1185">Reference proteome</keyword>
<feature type="transmembrane region" description="Helical" evidence="1">
    <location>
        <begin position="99"/>
        <end position="122"/>
    </location>
</feature>
<sequence length="132" mass="14827">MSELDYWTLRLEFLGAAVEIIALFFTMVTIYITGLYFYLARASLRLRMMGFGVFTIGWAWTGMLGLNMRQISQEALYCATCMPERLNDAPLNGWVPDGAVAGVALGLVIYFALAAMTFSTGWRKETFPQSVR</sequence>
<dbReference type="AlphaFoldDB" id="A0AAE9ZFS2"/>